<evidence type="ECO:0000256" key="4">
    <source>
        <dbReference type="SAM" id="SignalP"/>
    </source>
</evidence>
<dbReference type="PROSITE" id="PS51318">
    <property type="entry name" value="TAT"/>
    <property type="match status" value="1"/>
</dbReference>
<evidence type="ECO:0000313" key="6">
    <source>
        <dbReference type="EMBL" id="ARP98216.1"/>
    </source>
</evidence>
<dbReference type="GO" id="GO:0006865">
    <property type="term" value="P:amino acid transport"/>
    <property type="evidence" value="ECO:0007669"/>
    <property type="project" value="UniProtKB-KW"/>
</dbReference>
<feature type="domain" description="Leucine-binding protein" evidence="5">
    <location>
        <begin position="35"/>
        <end position="374"/>
    </location>
</feature>
<evidence type="ECO:0000259" key="5">
    <source>
        <dbReference type="Pfam" id="PF13458"/>
    </source>
</evidence>
<comment type="similarity">
    <text evidence="1">Belongs to the leucine-binding protein family.</text>
</comment>
<dbReference type="Gene3D" id="3.40.50.2300">
    <property type="match status" value="2"/>
</dbReference>
<dbReference type="SUPFAM" id="SSF53822">
    <property type="entry name" value="Periplasmic binding protein-like I"/>
    <property type="match status" value="1"/>
</dbReference>
<keyword evidence="3" id="KW-0029">Amino-acid transport</keyword>
<evidence type="ECO:0000256" key="3">
    <source>
        <dbReference type="ARBA" id="ARBA00022970"/>
    </source>
</evidence>
<dbReference type="CDD" id="cd20014">
    <property type="entry name" value="PBP1_RPA0668_benzoate-like"/>
    <property type="match status" value="1"/>
</dbReference>
<protein>
    <submittedName>
        <fullName evidence="6">ABC transporter permease</fullName>
    </submittedName>
</protein>
<proteinExistence type="inferred from homology"/>
<feature type="signal peptide" evidence="4">
    <location>
        <begin position="1"/>
        <end position="20"/>
    </location>
</feature>
<dbReference type="Pfam" id="PF13458">
    <property type="entry name" value="Peripla_BP_6"/>
    <property type="match status" value="1"/>
</dbReference>
<name>A0A1W6ZLF7_9HYPH</name>
<dbReference type="Proteomes" id="UP000194137">
    <property type="component" value="Chromosome"/>
</dbReference>
<organism evidence="6 7">
    <name type="scientific">Pseudorhodoplanes sinuspersici</name>
    <dbReference type="NCBI Taxonomy" id="1235591"/>
    <lineage>
        <taxon>Bacteria</taxon>
        <taxon>Pseudomonadati</taxon>
        <taxon>Pseudomonadota</taxon>
        <taxon>Alphaproteobacteria</taxon>
        <taxon>Hyphomicrobiales</taxon>
        <taxon>Pseudorhodoplanes</taxon>
    </lineage>
</organism>
<dbReference type="STRING" id="1235591.CAK95_03270"/>
<dbReference type="InterPro" id="IPR028082">
    <property type="entry name" value="Peripla_BP_I"/>
</dbReference>
<dbReference type="EMBL" id="CP021112">
    <property type="protein sequence ID" value="ARP98216.1"/>
    <property type="molecule type" value="Genomic_DNA"/>
</dbReference>
<reference evidence="6 7" key="1">
    <citation type="submission" date="2017-05" db="EMBL/GenBank/DDBJ databases">
        <title>Full genome sequence of Pseudorhodoplanes sinuspersici.</title>
        <authorList>
            <person name="Dastgheib S.M.M."/>
            <person name="Shavandi M."/>
            <person name="Tirandaz H."/>
        </authorList>
    </citation>
    <scope>NUCLEOTIDE SEQUENCE [LARGE SCALE GENOMIC DNA]</scope>
    <source>
        <strain evidence="6 7">RIPI110</strain>
    </source>
</reference>
<feature type="chain" id="PRO_5012484417" evidence="4">
    <location>
        <begin position="21"/>
        <end position="396"/>
    </location>
</feature>
<dbReference type="PANTHER" id="PTHR30483">
    <property type="entry name" value="LEUCINE-SPECIFIC-BINDING PROTEIN"/>
    <property type="match status" value="1"/>
</dbReference>
<dbReference type="OrthoDB" id="9768099at2"/>
<dbReference type="KEGG" id="psin:CAK95_03270"/>
<sequence>MCTGISRRTALKGVAGVAVAAGFAPVRSATGQIAPVKVGFLLPYSGTYAALGNNITEAFKLYVEERGGKLGGRPVEYVAVDDESDPGKAADNTNKLVTRDKVDVIVGTVHSGVQLGVSKVARDTNSLLIIPNAGVNAATGSLCASGIFRSSFSNWQPGYPMGRVMVERGHKRAVTLTWKYAGGEEILGGFKEGYEKAGGKVVEELYLPFPNTEFQALLTKIAEIKPDAVFVFFAGGGAVKFVKDYHAAGLRKSIPLYSTGFLTDGTLKAQGEAAEGLLTTLHYGDGLDTPKDNAFRTAFEARGKGEADVYAVQGYDAAQMLAAGLDAVKGDVGARADLVKGIERATIDSPRGPFTVGKNHNPIQDIYLREVKNGKNIVVGVAAKALMDPGRGCKLA</sequence>
<keyword evidence="3" id="KW-0813">Transport</keyword>
<dbReference type="InterPro" id="IPR006311">
    <property type="entry name" value="TAT_signal"/>
</dbReference>
<dbReference type="PANTHER" id="PTHR30483:SF6">
    <property type="entry name" value="PERIPLASMIC BINDING PROTEIN OF ABC TRANSPORTER FOR NATURAL AMINO ACIDS"/>
    <property type="match status" value="1"/>
</dbReference>
<evidence type="ECO:0000313" key="7">
    <source>
        <dbReference type="Proteomes" id="UP000194137"/>
    </source>
</evidence>
<dbReference type="AlphaFoldDB" id="A0A1W6ZLF7"/>
<gene>
    <name evidence="6" type="ORF">CAK95_03270</name>
</gene>
<evidence type="ECO:0000256" key="2">
    <source>
        <dbReference type="ARBA" id="ARBA00022729"/>
    </source>
</evidence>
<keyword evidence="7" id="KW-1185">Reference proteome</keyword>
<accession>A0A1W6ZLF7</accession>
<keyword evidence="2 4" id="KW-0732">Signal</keyword>
<dbReference type="InterPro" id="IPR028081">
    <property type="entry name" value="Leu-bd"/>
</dbReference>
<dbReference type="InterPro" id="IPR051010">
    <property type="entry name" value="BCAA_transport"/>
</dbReference>
<evidence type="ECO:0000256" key="1">
    <source>
        <dbReference type="ARBA" id="ARBA00010062"/>
    </source>
</evidence>